<keyword evidence="1" id="KW-0812">Transmembrane</keyword>
<comment type="caution">
    <text evidence="2">The sequence shown here is derived from an EMBL/GenBank/DDBJ whole genome shotgun (WGS) entry which is preliminary data.</text>
</comment>
<keyword evidence="3" id="KW-1185">Reference proteome</keyword>
<dbReference type="Proteomes" id="UP001501725">
    <property type="component" value="Unassembled WGS sequence"/>
</dbReference>
<accession>A0ABP8H2W7</accession>
<proteinExistence type="predicted"/>
<sequence>MQYDSGFSLVIFNFFYVKTALFILLLIGTLRGAAQADVDNARLRAFVADTSGQPALAARWYLEAAALATDTVLIASYQTSAGRCLIWAAAPAEKEEAYRKAIYLGKWNFARQKTYWAARLADMYLATSRYDSAFAVLDYGLHLPQIRRGCSMGSFNFNSGYHHKLMLALEGMGKPDSAIAVFLPFAFDFQEAAQAPSFTFCHTGDDDYHCMVVDFVRLLRKRYSAAELELAAEAMLRESKTTIVASRFTAAYFESTLQVRFLGCTLTPFGSSSFISESEARERMRSDTDLLRNTMLYHLLAGLSSELY</sequence>
<evidence type="ECO:0000313" key="2">
    <source>
        <dbReference type="EMBL" id="GAA4333619.1"/>
    </source>
</evidence>
<gene>
    <name evidence="2" type="ORF">GCM10023184_26910</name>
</gene>
<organism evidence="2 3">
    <name type="scientific">Flaviaesturariibacter amylovorans</name>
    <dbReference type="NCBI Taxonomy" id="1084520"/>
    <lineage>
        <taxon>Bacteria</taxon>
        <taxon>Pseudomonadati</taxon>
        <taxon>Bacteroidota</taxon>
        <taxon>Chitinophagia</taxon>
        <taxon>Chitinophagales</taxon>
        <taxon>Chitinophagaceae</taxon>
        <taxon>Flaviaestuariibacter</taxon>
    </lineage>
</organism>
<protein>
    <recommendedName>
        <fullName evidence="4">Tetratricopeptide repeat protein</fullName>
    </recommendedName>
</protein>
<dbReference type="EMBL" id="BAABGY010000007">
    <property type="protein sequence ID" value="GAA4333619.1"/>
    <property type="molecule type" value="Genomic_DNA"/>
</dbReference>
<dbReference type="SUPFAM" id="SSF48452">
    <property type="entry name" value="TPR-like"/>
    <property type="match status" value="1"/>
</dbReference>
<evidence type="ECO:0000256" key="1">
    <source>
        <dbReference type="SAM" id="Phobius"/>
    </source>
</evidence>
<reference evidence="3" key="1">
    <citation type="journal article" date="2019" name="Int. J. Syst. Evol. Microbiol.">
        <title>The Global Catalogue of Microorganisms (GCM) 10K type strain sequencing project: providing services to taxonomists for standard genome sequencing and annotation.</title>
        <authorList>
            <consortium name="The Broad Institute Genomics Platform"/>
            <consortium name="The Broad Institute Genome Sequencing Center for Infectious Disease"/>
            <person name="Wu L."/>
            <person name="Ma J."/>
        </authorList>
    </citation>
    <scope>NUCLEOTIDE SEQUENCE [LARGE SCALE GENOMIC DNA]</scope>
    <source>
        <strain evidence="3">JCM 17919</strain>
    </source>
</reference>
<evidence type="ECO:0000313" key="3">
    <source>
        <dbReference type="Proteomes" id="UP001501725"/>
    </source>
</evidence>
<dbReference type="InterPro" id="IPR011990">
    <property type="entry name" value="TPR-like_helical_dom_sf"/>
</dbReference>
<keyword evidence="1" id="KW-0472">Membrane</keyword>
<name>A0ABP8H2W7_9BACT</name>
<evidence type="ECO:0008006" key="4">
    <source>
        <dbReference type="Google" id="ProtNLM"/>
    </source>
</evidence>
<keyword evidence="1" id="KW-1133">Transmembrane helix</keyword>
<feature type="transmembrane region" description="Helical" evidence="1">
    <location>
        <begin position="6"/>
        <end position="27"/>
    </location>
</feature>